<accession>A0A1W6LP57</accession>
<gene>
    <name evidence="2" type="ORF">STSP1_01982</name>
</gene>
<proteinExistence type="predicted"/>
<feature type="chain" id="PRO_5013297892" evidence="1">
    <location>
        <begin position="28"/>
        <end position="1677"/>
    </location>
</feature>
<dbReference type="InterPro" id="IPR018247">
    <property type="entry name" value="EF_Hand_1_Ca_BS"/>
</dbReference>
<sequence precursor="true">MNRFAFLTALVIPVLAMGFSGGSGTQADPYQISTSNHLEAVNNELDAHYLIVNDIDLSGNSYLSSPVAPYAQNGEDGLTTDLPAFTGSLDGQGHSIIGLNVSYPENSEDSLRHYKGLFGRLGDGASVKNLTLQSPQISGLDFLGALAGEFSGASIENCTVSGGTVSGRMAYGGLLGVGFSSTVSNCSSSAGIETGDAAGENTNAVGGLAGRASECTFANCTADCTFTMTEVSERLGGFIGKDYLCTISSCSSQPDITINAPESAGSNLYNGGFSGLSFGTQIENCSAENGTINISGNSSNSVGGFSGKIDAGCELSDCQVTANLAFEGEISNLGGFAGVIEESTLTSCLSSQGQINSAANCSYVGGFAGKTLAGTSAEYCSSQIAINISGKNNIVAGFAGVNETSLFNCSAECSINCEGANVLIAGFCAKNKNKIARCKSSSIITADSYLEIVAGFVAENEQTVANCYCDGTIQTQQGESCEGLYLFIGNSASDGQIRFCHANMTINHSGEILSYPDCIDSSGCFKTLNGYFWNLDKLPETELKNVNLIGGLPSANMANRSTFLAAGWDFMEDDFNGTNDFWYMPAGADAPKLFWENTNDLFSVSFSAGDSGEITSGSAQQEVLGGASAASPIVTPQEGLWWTGWDGDFSSINSDTFFTATYQPIENKGSGTSEDPFKVATPEDLFAVNEAPSAHYIMVNDINLAGLSLSNAVIDQTFSGSFDGGGFEIFNALVEADLSSPNVGIFRETAEGSVIKNLTFRNCKIKADRPSDNTGDFKTAPIALSKSDVINCHSIDVTSIGVNEVSCLIGLQEGGQIQNCSVSGSANGFILVGAVAGSAENCTITGCTANASVTGTQKIGGLIGKINECHVTECFSESVVELTSIHKDQYVYGKQISLTRDAGGMIGHAKFSSTEYSESEAKIYCKEGFSLGGLVGRTENSEFFRCGSLPLICNYGSSSGGFSGYAGGTGSSVYGPFSLFDQCFSAGSINIRDGYAAGGFCAYLFSDVVKFQNCYSHTDITVPEIQSHLYNDIGGFVGSEPEGIIINCYSSGYLDYKYEVNKNYGFIHHNSSYVYSCFWNYENTAPESGFDASSEDAAEGKSDSEMRSLDTFLDAGWDFAGSHRNGSEDIWHYVPGELPKLSYQQEDEFTVTFSAGLHGQIVSDDSVQQVKNGLSASSPLIEPDSGWWWTGWDSDFSVISGELTVTAQYRPASEKGEGTESSPLLIASIGDLSEIKDFPQGFFRLIKDINCKGFNYSASMPESFSGEFDGDGFKLFNLKSNGESCEGGLFSEIAADGAVRNLIIDNARISKTQPNLGSLADVNEGVIQCCKIYNSLIVGWDYTGGFAGLNSGIIYDCKLQYSRVESTEGAWYTGGLAGGNSGTIEESKCTSSCSITGSDGSWMLGGAVGVNSGGYITMTCSKAEAVGGYASTYTAGFAGGNESGGIIEKSWCEADVYGKDFSGQIAGFCGANDRNSAISNCYYQGGLGAGNEYFNDKFAGFCFRNSGLIEYSYTDSWTNFPEHWENDIEIQFADFSYPDAVSEIYGSAVYSDGRHIACLYDYDYQCPSNFDPPEGVESSSFTDSDLKEEGWDLINESDNGTEDIWIPIPDSPPAIAGFRALWGGDISRNGAVGYGDLNLLLDSWLTEGTEYYDDINADGIVDMLDFAIYTKDFKEEH</sequence>
<dbReference type="PROSITE" id="PS00018">
    <property type="entry name" value="EF_HAND_1"/>
    <property type="match status" value="1"/>
</dbReference>
<dbReference type="GO" id="GO:0000272">
    <property type="term" value="P:polysaccharide catabolic process"/>
    <property type="evidence" value="ECO:0007669"/>
    <property type="project" value="InterPro"/>
</dbReference>
<dbReference type="KEGG" id="pbp:STSP1_01982"/>
<protein>
    <submittedName>
        <fullName evidence="2">Uncharacterized protein</fullName>
    </submittedName>
</protein>
<dbReference type="EMBL" id="CP021023">
    <property type="protein sequence ID" value="ARN57569.1"/>
    <property type="molecule type" value="Genomic_DNA"/>
</dbReference>
<reference evidence="3" key="1">
    <citation type="submission" date="2017-04" db="EMBL/GenBank/DDBJ databases">
        <title>Comparative genomics and description of representatives of a novel lineage of planctomycetes thriving in anoxic sediments.</title>
        <authorList>
            <person name="Spring S."/>
            <person name="Bunk B."/>
            <person name="Sproer C."/>
        </authorList>
    </citation>
    <scope>NUCLEOTIDE SEQUENCE [LARGE SCALE GENOMIC DNA]</scope>
    <source>
        <strain evidence="3">ST-PulAB-D4</strain>
    </source>
</reference>
<dbReference type="Gene3D" id="1.10.1330.10">
    <property type="entry name" value="Dockerin domain"/>
    <property type="match status" value="1"/>
</dbReference>
<feature type="signal peptide" evidence="1">
    <location>
        <begin position="1"/>
        <end position="27"/>
    </location>
</feature>
<organism evidence="2 3">
    <name type="scientific">Sedimentisphaera salicampi</name>
    <dbReference type="NCBI Taxonomy" id="1941349"/>
    <lineage>
        <taxon>Bacteria</taxon>
        <taxon>Pseudomonadati</taxon>
        <taxon>Planctomycetota</taxon>
        <taxon>Phycisphaerae</taxon>
        <taxon>Sedimentisphaerales</taxon>
        <taxon>Sedimentisphaeraceae</taxon>
        <taxon>Sedimentisphaera</taxon>
    </lineage>
</organism>
<dbReference type="InterPro" id="IPR011050">
    <property type="entry name" value="Pectin_lyase_fold/virulence"/>
</dbReference>
<evidence type="ECO:0000256" key="1">
    <source>
        <dbReference type="SAM" id="SignalP"/>
    </source>
</evidence>
<evidence type="ECO:0000313" key="3">
    <source>
        <dbReference type="Proteomes" id="UP000193334"/>
    </source>
</evidence>
<name>A0A1W6LP57_9BACT</name>
<dbReference type="RefSeq" id="WP_085756203.1">
    <property type="nucleotide sequence ID" value="NZ_CP021023.1"/>
</dbReference>
<keyword evidence="3" id="KW-1185">Reference proteome</keyword>
<dbReference type="InterPro" id="IPR036439">
    <property type="entry name" value="Dockerin_dom_sf"/>
</dbReference>
<evidence type="ECO:0000313" key="2">
    <source>
        <dbReference type="EMBL" id="ARN57569.1"/>
    </source>
</evidence>
<dbReference type="Gene3D" id="2.160.20.110">
    <property type="match status" value="6"/>
</dbReference>
<keyword evidence="1" id="KW-0732">Signal</keyword>
<dbReference type="Proteomes" id="UP000193334">
    <property type="component" value="Chromosome"/>
</dbReference>
<dbReference type="SUPFAM" id="SSF51126">
    <property type="entry name" value="Pectin lyase-like"/>
    <property type="match status" value="1"/>
</dbReference>